<keyword evidence="6" id="KW-0812">Transmembrane</keyword>
<comment type="catalytic activity">
    <reaction evidence="1">
        <text>ATP + protein L-histidine = ADP + protein N-phospho-L-histidine.</text>
        <dbReference type="EC" id="2.7.13.3"/>
    </reaction>
</comment>
<proteinExistence type="predicted"/>
<name>A0AA51MM87_9GAMM</name>
<keyword evidence="9" id="KW-1185">Reference proteome</keyword>
<feature type="transmembrane region" description="Helical" evidence="6">
    <location>
        <begin position="23"/>
        <end position="42"/>
    </location>
</feature>
<dbReference type="RefSeq" id="WP_308134791.1">
    <property type="nucleotide sequence ID" value="NZ_CP133217.1"/>
</dbReference>
<dbReference type="EMBL" id="JAVFKN010000011">
    <property type="protein sequence ID" value="MDQ5768829.1"/>
    <property type="molecule type" value="Genomic_DNA"/>
</dbReference>
<keyword evidence="4" id="KW-0418">Kinase</keyword>
<dbReference type="InterPro" id="IPR050482">
    <property type="entry name" value="Sensor_HK_TwoCompSys"/>
</dbReference>
<reference evidence="8 9" key="1">
    <citation type="submission" date="2023-08" db="EMBL/GenBank/DDBJ databases">
        <title>New molecular markers tilS and rpoB for phylogenetic and monitoring studies of the genus Thiothrix biodiversity.</title>
        <authorList>
            <person name="Ravin N.V."/>
            <person name="Smolyakov D."/>
            <person name="Markov N.D."/>
            <person name="Beletsky A.V."/>
            <person name="Mardanov A.V."/>
            <person name="Rudenko T.S."/>
            <person name="Grabovich M.Y."/>
        </authorList>
    </citation>
    <scope>NUCLEOTIDE SEQUENCE</scope>
    <source>
        <strain evidence="8">DNT52</strain>
        <strain evidence="7 9">H33</strain>
    </source>
</reference>
<feature type="transmembrane region" description="Helical" evidence="6">
    <location>
        <begin position="48"/>
        <end position="65"/>
    </location>
</feature>
<evidence type="ECO:0000313" key="9">
    <source>
        <dbReference type="Proteomes" id="UP001223336"/>
    </source>
</evidence>
<protein>
    <recommendedName>
        <fullName evidence="2">histidine kinase</fullName>
        <ecNumber evidence="2">2.7.13.3</ecNumber>
    </recommendedName>
</protein>
<dbReference type="PANTHER" id="PTHR24421:SF10">
    <property type="entry name" value="NITRATE_NITRITE SENSOR PROTEIN NARQ"/>
    <property type="match status" value="1"/>
</dbReference>
<evidence type="ECO:0000256" key="6">
    <source>
        <dbReference type="SAM" id="Phobius"/>
    </source>
</evidence>
<evidence type="ECO:0000256" key="4">
    <source>
        <dbReference type="ARBA" id="ARBA00022777"/>
    </source>
</evidence>
<dbReference type="Proteomes" id="UP001223336">
    <property type="component" value="Unassembled WGS sequence"/>
</dbReference>
<dbReference type="AlphaFoldDB" id="A0AA51MM87"/>
<dbReference type="GO" id="GO:0000160">
    <property type="term" value="P:phosphorelay signal transduction system"/>
    <property type="evidence" value="ECO:0007669"/>
    <property type="project" value="UniProtKB-KW"/>
</dbReference>
<evidence type="ECO:0000256" key="3">
    <source>
        <dbReference type="ARBA" id="ARBA00022679"/>
    </source>
</evidence>
<dbReference type="EMBL" id="CP133217">
    <property type="protein sequence ID" value="WML86490.1"/>
    <property type="molecule type" value="Genomic_DNA"/>
</dbReference>
<evidence type="ECO:0000256" key="2">
    <source>
        <dbReference type="ARBA" id="ARBA00012438"/>
    </source>
</evidence>
<evidence type="ECO:0000256" key="1">
    <source>
        <dbReference type="ARBA" id="ARBA00000085"/>
    </source>
</evidence>
<dbReference type="InterPro" id="IPR036890">
    <property type="entry name" value="HATPase_C_sf"/>
</dbReference>
<dbReference type="GO" id="GO:0004673">
    <property type="term" value="F:protein histidine kinase activity"/>
    <property type="evidence" value="ECO:0007669"/>
    <property type="project" value="UniProtKB-EC"/>
</dbReference>
<dbReference type="PANTHER" id="PTHR24421">
    <property type="entry name" value="NITRATE/NITRITE SENSOR PROTEIN NARX-RELATED"/>
    <property type="match status" value="1"/>
</dbReference>
<keyword evidence="6" id="KW-1133">Transmembrane helix</keyword>
<dbReference type="CDD" id="cd16917">
    <property type="entry name" value="HATPase_UhpB-NarQ-NarX-like"/>
    <property type="match status" value="1"/>
</dbReference>
<dbReference type="EC" id="2.7.13.3" evidence="2"/>
<sequence length="379" mass="42105">MGLAIGILRFRLFEVEYWWFKSWLWLLGGCVVVLVDMLLIGLLNTPQLYALGLSVVLTGFLYFPLRQWLLGKLMPLENQTLQDFLARFSTSLAQADSPEAFEQGWQALLQARFAPQHLTLQAATLIQPQLEGNGLSLRVPALTTDFVYQLSGKQMASRLFSKADIKTVTALLDIAQMARNASDAREQAVREEREHLLHDLNATVGAKLRRLADDLLEAQHREATEEALQALDTTVQLSLQDDPFSLQAHLQAWQTETAHRTAAAAVQLDWQVADDLEQGELAPKQAVELTQFLREAVTNALKHAQPSRLIVRFAREAGSLQVSISNDGKIQPPETWQAGTGMGGMAARIRTLHGELHIQHLVQQGYVRLDAAIPLLGAA</sequence>
<organism evidence="8">
    <name type="scientific">Thiothrix subterranea</name>
    <dbReference type="NCBI Taxonomy" id="2735563"/>
    <lineage>
        <taxon>Bacteria</taxon>
        <taxon>Pseudomonadati</taxon>
        <taxon>Pseudomonadota</taxon>
        <taxon>Gammaproteobacteria</taxon>
        <taxon>Thiotrichales</taxon>
        <taxon>Thiotrichaceae</taxon>
        <taxon>Thiothrix</taxon>
    </lineage>
</organism>
<keyword evidence="6" id="KW-0472">Membrane</keyword>
<accession>A0AA51MM87</accession>
<dbReference type="SUPFAM" id="SSF55874">
    <property type="entry name" value="ATPase domain of HSP90 chaperone/DNA topoisomerase II/histidine kinase"/>
    <property type="match status" value="1"/>
</dbReference>
<evidence type="ECO:0000256" key="5">
    <source>
        <dbReference type="ARBA" id="ARBA00023012"/>
    </source>
</evidence>
<dbReference type="Proteomes" id="UP001229862">
    <property type="component" value="Chromosome"/>
</dbReference>
<dbReference type="Gene3D" id="3.30.565.10">
    <property type="entry name" value="Histidine kinase-like ATPase, C-terminal domain"/>
    <property type="match status" value="1"/>
</dbReference>
<gene>
    <name evidence="7" type="ORF">RCC75_09830</name>
    <name evidence="8" type="ORF">RCG00_19675</name>
</gene>
<evidence type="ECO:0000313" key="7">
    <source>
        <dbReference type="EMBL" id="MDQ5768829.1"/>
    </source>
</evidence>
<keyword evidence="3" id="KW-0808">Transferase</keyword>
<keyword evidence="5" id="KW-0902">Two-component regulatory system</keyword>
<evidence type="ECO:0000313" key="8">
    <source>
        <dbReference type="EMBL" id="WML86490.1"/>
    </source>
</evidence>